<dbReference type="RefSeq" id="WP_092884033.1">
    <property type="nucleotide sequence ID" value="NZ_FOOI01000008.1"/>
</dbReference>
<protein>
    <recommendedName>
        <fullName evidence="6">Lipoprotein</fullName>
    </recommendedName>
</protein>
<evidence type="ECO:0000313" key="4">
    <source>
        <dbReference type="Proteomes" id="UP000199052"/>
    </source>
</evidence>
<dbReference type="STRING" id="504797.SAMN05421678_108249"/>
<keyword evidence="5" id="KW-1185">Reference proteome</keyword>
<evidence type="ECO:0000313" key="3">
    <source>
        <dbReference type="EMBL" id="SFG78513.1"/>
    </source>
</evidence>
<evidence type="ECO:0000313" key="2">
    <source>
        <dbReference type="EMBL" id="NYH86663.1"/>
    </source>
</evidence>
<accession>A0A1I2UN91</accession>
<dbReference type="EMBL" id="FOOI01000008">
    <property type="protein sequence ID" value="SFG78513.1"/>
    <property type="molecule type" value="Genomic_DNA"/>
</dbReference>
<dbReference type="AlphaFoldDB" id="A0A1I2UN91"/>
<evidence type="ECO:0008006" key="6">
    <source>
        <dbReference type="Google" id="ProtNLM"/>
    </source>
</evidence>
<sequence>MRRFLAVACTAAFGAALLSGCGGQSTYEQMCDAYYSAQQALMNGGGQQAEAVQLVKAEALARKASKEYGGQLGTDYADLADVTDNYLRDGSGLSMLAWADQYGRACHVGDGN</sequence>
<dbReference type="Proteomes" id="UP000533017">
    <property type="component" value="Unassembled WGS sequence"/>
</dbReference>
<reference evidence="2 5" key="2">
    <citation type="submission" date="2020-07" db="EMBL/GenBank/DDBJ databases">
        <title>Sequencing the genomes of 1000 actinobacteria strains.</title>
        <authorList>
            <person name="Klenk H.-P."/>
        </authorList>
    </citation>
    <scope>NUCLEOTIDE SEQUENCE [LARGE SCALE GENOMIC DNA]</scope>
    <source>
        <strain evidence="2 5">DSM 45117</strain>
    </source>
</reference>
<keyword evidence="1" id="KW-0732">Signal</keyword>
<name>A0A1I2UN91_9ACTN</name>
<reference evidence="3 4" key="1">
    <citation type="submission" date="2016-10" db="EMBL/GenBank/DDBJ databases">
        <authorList>
            <person name="de Groot N.N."/>
        </authorList>
    </citation>
    <scope>NUCLEOTIDE SEQUENCE [LARGE SCALE GENOMIC DNA]</scope>
    <source>
        <strain evidence="3 4">CPCC 202808</strain>
    </source>
</reference>
<evidence type="ECO:0000313" key="5">
    <source>
        <dbReference type="Proteomes" id="UP000533017"/>
    </source>
</evidence>
<gene>
    <name evidence="2" type="ORF">FHR37_005514</name>
    <name evidence="3" type="ORF">SAMN05421678_108249</name>
</gene>
<proteinExistence type="predicted"/>
<dbReference type="PROSITE" id="PS51257">
    <property type="entry name" value="PROKAR_LIPOPROTEIN"/>
    <property type="match status" value="1"/>
</dbReference>
<feature type="signal peptide" evidence="1">
    <location>
        <begin position="1"/>
        <end position="20"/>
    </location>
</feature>
<evidence type="ECO:0000256" key="1">
    <source>
        <dbReference type="SAM" id="SignalP"/>
    </source>
</evidence>
<dbReference type="EMBL" id="JACBZA010000001">
    <property type="protein sequence ID" value="NYH86663.1"/>
    <property type="molecule type" value="Genomic_DNA"/>
</dbReference>
<dbReference type="Proteomes" id="UP000199052">
    <property type="component" value="Unassembled WGS sequence"/>
</dbReference>
<feature type="chain" id="PRO_5038989579" description="Lipoprotein" evidence="1">
    <location>
        <begin position="21"/>
        <end position="112"/>
    </location>
</feature>
<organism evidence="3 4">
    <name type="scientific">Actinopolymorpha cephalotaxi</name>
    <dbReference type="NCBI Taxonomy" id="504797"/>
    <lineage>
        <taxon>Bacteria</taxon>
        <taxon>Bacillati</taxon>
        <taxon>Actinomycetota</taxon>
        <taxon>Actinomycetes</taxon>
        <taxon>Propionibacteriales</taxon>
        <taxon>Actinopolymorphaceae</taxon>
        <taxon>Actinopolymorpha</taxon>
    </lineage>
</organism>